<evidence type="ECO:0000313" key="3">
    <source>
        <dbReference type="Proteomes" id="UP000767238"/>
    </source>
</evidence>
<dbReference type="Gene3D" id="3.50.30.50">
    <property type="entry name" value="Putative cyclase"/>
    <property type="match status" value="1"/>
</dbReference>
<dbReference type="PANTHER" id="PTHR34861:SF11">
    <property type="entry name" value="CYCLASE"/>
    <property type="match status" value="1"/>
</dbReference>
<reference evidence="2" key="2">
    <citation type="submission" date="2021-08" db="EMBL/GenBank/DDBJ databases">
        <authorList>
            <person name="Gostincar C."/>
            <person name="Sun X."/>
            <person name="Song Z."/>
            <person name="Gunde-Cimerman N."/>
        </authorList>
    </citation>
    <scope>NUCLEOTIDE SEQUENCE</scope>
    <source>
        <strain evidence="2">EXF-8016</strain>
    </source>
</reference>
<accession>A0A9P8G8W2</accession>
<evidence type="ECO:0000313" key="2">
    <source>
        <dbReference type="EMBL" id="KAH0214728.1"/>
    </source>
</evidence>
<dbReference type="Proteomes" id="UP000767238">
    <property type="component" value="Unassembled WGS sequence"/>
</dbReference>
<gene>
    <name evidence="2" type="ORF">KCV03_g8342</name>
</gene>
<sequence>MVIGNRNSGGGITRPTGVLFSDSVVIASITSNRYTFTCLLLLNSLAVGSWRIKLVTGMSRKQFPKYSELPIRSGLPQGSAWGVFDDGGVKDVLGTLNFITNETILEAKEEIKIGQSINLNLPLHLPFNACPGRPALEVNPIAKAHGMFCAEEEIRLNTQSSSQWDGLLHYANQSYQQYYNGVEYKEAIDTKQDLTLGIHAIAENGGIVGRGVLLDYVRYASTKGISYDPLTNHAISLTEIEDMIDEERIEIRRGDVLLIRTGLSKWIRGSTPESIGPFAEASHIGVDPTPDLLAWIWNKNLAAVGGDAIAFEACPAPDGSFMRLHEACLPGWGMPIGELLDLEQLAEVCEAHQRWTFFMTVCPLNIHGGAGTVANTLAIL</sequence>
<comment type="similarity">
    <text evidence="1">Belongs to the Cyclase 1 superfamily.</text>
</comment>
<name>A0A9P8G8W2_AURME</name>
<protein>
    <recommendedName>
        <fullName evidence="4">Cyclase</fullName>
    </recommendedName>
</protein>
<reference evidence="2" key="1">
    <citation type="journal article" date="2021" name="J Fungi (Basel)">
        <title>Virulence traits and population genomics of the black yeast Aureobasidium melanogenum.</title>
        <authorList>
            <person name="Cernosa A."/>
            <person name="Sun X."/>
            <person name="Gostincar C."/>
            <person name="Fang C."/>
            <person name="Gunde-Cimerman N."/>
            <person name="Song Z."/>
        </authorList>
    </citation>
    <scope>NUCLEOTIDE SEQUENCE</scope>
    <source>
        <strain evidence="2">EXF-8016</strain>
    </source>
</reference>
<dbReference type="OrthoDB" id="5396at2759"/>
<dbReference type="GO" id="GO:0004061">
    <property type="term" value="F:arylformamidase activity"/>
    <property type="evidence" value="ECO:0007669"/>
    <property type="project" value="InterPro"/>
</dbReference>
<dbReference type="AlphaFoldDB" id="A0A9P8G8W2"/>
<dbReference type="InterPro" id="IPR037175">
    <property type="entry name" value="KFase_sf"/>
</dbReference>
<dbReference type="InterPro" id="IPR007325">
    <property type="entry name" value="KFase/CYL"/>
</dbReference>
<organism evidence="2 3">
    <name type="scientific">Aureobasidium melanogenum</name>
    <name type="common">Aureobasidium pullulans var. melanogenum</name>
    <dbReference type="NCBI Taxonomy" id="46634"/>
    <lineage>
        <taxon>Eukaryota</taxon>
        <taxon>Fungi</taxon>
        <taxon>Dikarya</taxon>
        <taxon>Ascomycota</taxon>
        <taxon>Pezizomycotina</taxon>
        <taxon>Dothideomycetes</taxon>
        <taxon>Dothideomycetidae</taxon>
        <taxon>Dothideales</taxon>
        <taxon>Saccotheciaceae</taxon>
        <taxon>Aureobasidium</taxon>
    </lineage>
</organism>
<dbReference type="GO" id="GO:0019441">
    <property type="term" value="P:L-tryptophan catabolic process to kynurenine"/>
    <property type="evidence" value="ECO:0007669"/>
    <property type="project" value="InterPro"/>
</dbReference>
<dbReference type="SUPFAM" id="SSF102198">
    <property type="entry name" value="Putative cyclase"/>
    <property type="match status" value="1"/>
</dbReference>
<dbReference type="Pfam" id="PF04199">
    <property type="entry name" value="Cyclase"/>
    <property type="match status" value="1"/>
</dbReference>
<evidence type="ECO:0008006" key="4">
    <source>
        <dbReference type="Google" id="ProtNLM"/>
    </source>
</evidence>
<comment type="caution">
    <text evidence="2">The sequence shown here is derived from an EMBL/GenBank/DDBJ whole genome shotgun (WGS) entry which is preliminary data.</text>
</comment>
<feature type="non-terminal residue" evidence="2">
    <location>
        <position position="380"/>
    </location>
</feature>
<dbReference type="EMBL" id="JAHFYH010000080">
    <property type="protein sequence ID" value="KAH0214728.1"/>
    <property type="molecule type" value="Genomic_DNA"/>
</dbReference>
<dbReference type="PANTHER" id="PTHR34861">
    <property type="match status" value="1"/>
</dbReference>
<evidence type="ECO:0000256" key="1">
    <source>
        <dbReference type="ARBA" id="ARBA00007865"/>
    </source>
</evidence>
<proteinExistence type="inferred from homology"/>